<dbReference type="InterPro" id="IPR029058">
    <property type="entry name" value="AB_hydrolase_fold"/>
</dbReference>
<sequence length="224" mass="25257">MFINAAAQQPSHQDNLHIYIDGDGTPWMRGRWPTSDPTARNPMILKILQADPSPAILLGRPCYHGLGESNACDVRYWTSHRYAQAVVDSMKTALRRWAAKTSHPKLTLIGFSGGGVLSVLMSYDLKEVETLITVAANLDVAAWSRQHNYRPLPQSLNPVDSPPLPARIRQIHFAGLRDQNVPAAIIKHYSERQHSAQFHPLPEFDHHCCWAENWSDLLKEININ</sequence>
<evidence type="ECO:0000313" key="1">
    <source>
        <dbReference type="EMBL" id="XBS19957.1"/>
    </source>
</evidence>
<dbReference type="EMBL" id="CP157743">
    <property type="protein sequence ID" value="XBS19957.1"/>
    <property type="molecule type" value="Genomic_DNA"/>
</dbReference>
<keyword evidence="2" id="KW-1185">Reference proteome</keyword>
<evidence type="ECO:0008006" key="3">
    <source>
        <dbReference type="Google" id="ProtNLM"/>
    </source>
</evidence>
<dbReference type="RefSeq" id="WP_349431438.1">
    <property type="nucleotide sequence ID" value="NZ_CP157743.1"/>
</dbReference>
<reference evidence="1 2" key="1">
    <citation type="journal article" date="2024" name="Microbiology">
        <title>Methylomarinum rosea sp. nov., a novel halophilic methanotrophic bacterium from the hypersaline Lake Elton.</title>
        <authorList>
            <person name="Suleimanov R.Z."/>
            <person name="Oshkin I.Y."/>
            <person name="Danilova O.V."/>
            <person name="Suzina N.E."/>
            <person name="Dedysh S.N."/>
        </authorList>
    </citation>
    <scope>NUCLEOTIDE SEQUENCE [LARGE SCALE GENOMIC DNA]</scope>
    <source>
        <strain evidence="1 2">Ch1-1</strain>
    </source>
</reference>
<dbReference type="AlphaFoldDB" id="A0AAU7NSI1"/>
<gene>
    <name evidence="1" type="ORF">Q9L42_016600</name>
</gene>
<accession>A0AAU7NSI1</accession>
<evidence type="ECO:0000313" key="2">
    <source>
        <dbReference type="Proteomes" id="UP001225378"/>
    </source>
</evidence>
<organism evidence="1 2">
    <name type="scientific">Methylomarinum roseum</name>
    <dbReference type="NCBI Taxonomy" id="3067653"/>
    <lineage>
        <taxon>Bacteria</taxon>
        <taxon>Pseudomonadati</taxon>
        <taxon>Pseudomonadota</taxon>
        <taxon>Gammaproteobacteria</taxon>
        <taxon>Methylococcales</taxon>
        <taxon>Methylococcaceae</taxon>
        <taxon>Methylomarinum</taxon>
    </lineage>
</organism>
<dbReference type="SUPFAM" id="SSF53474">
    <property type="entry name" value="alpha/beta-Hydrolases"/>
    <property type="match status" value="1"/>
</dbReference>
<dbReference type="Gene3D" id="3.40.50.1820">
    <property type="entry name" value="alpha/beta hydrolase"/>
    <property type="match status" value="1"/>
</dbReference>
<name>A0AAU7NSI1_9GAMM</name>
<dbReference type="Proteomes" id="UP001225378">
    <property type="component" value="Chromosome"/>
</dbReference>
<proteinExistence type="predicted"/>
<dbReference type="KEGG" id="mech:Q9L42_016600"/>
<protein>
    <recommendedName>
        <fullName evidence="3">Alpha/beta hydrolase</fullName>
    </recommendedName>
</protein>